<dbReference type="InterPro" id="IPR007387">
    <property type="entry name" value="TRAP_DctQ"/>
</dbReference>
<feature type="transmembrane region" description="Helical" evidence="9">
    <location>
        <begin position="101"/>
        <end position="123"/>
    </location>
</feature>
<name>A0A1U7DA84_9RHOB</name>
<dbReference type="STRING" id="1229727.Ga0080559_TMP4169"/>
<feature type="transmembrane region" description="Helical" evidence="9">
    <location>
        <begin position="21"/>
        <end position="40"/>
    </location>
</feature>
<dbReference type="GO" id="GO:0022857">
    <property type="term" value="F:transmembrane transporter activity"/>
    <property type="evidence" value="ECO:0007669"/>
    <property type="project" value="UniProtKB-UniRule"/>
</dbReference>
<comment type="similarity">
    <text evidence="8 9">Belongs to the TRAP transporter small permease family.</text>
</comment>
<keyword evidence="12" id="KW-1185">Reference proteome</keyword>
<dbReference type="GO" id="GO:0005886">
    <property type="term" value="C:plasma membrane"/>
    <property type="evidence" value="ECO:0007669"/>
    <property type="project" value="UniProtKB-SubCell"/>
</dbReference>
<organism evidence="11 12">
    <name type="scientific">Salipiger profundus</name>
    <dbReference type="NCBI Taxonomy" id="1229727"/>
    <lineage>
        <taxon>Bacteria</taxon>
        <taxon>Pseudomonadati</taxon>
        <taxon>Pseudomonadota</taxon>
        <taxon>Alphaproteobacteria</taxon>
        <taxon>Rhodobacterales</taxon>
        <taxon>Roseobacteraceae</taxon>
        <taxon>Salipiger</taxon>
    </lineage>
</organism>
<dbReference type="Pfam" id="PF04290">
    <property type="entry name" value="DctQ"/>
    <property type="match status" value="1"/>
</dbReference>
<dbReference type="InterPro" id="IPR055348">
    <property type="entry name" value="DctQ"/>
</dbReference>
<dbReference type="AlphaFoldDB" id="A0A1U7DA84"/>
<comment type="subcellular location">
    <subcellularLocation>
        <location evidence="1 9">Cell inner membrane</location>
        <topology evidence="1 9">Multi-pass membrane protein</topology>
    </subcellularLocation>
</comment>
<evidence type="ECO:0000256" key="5">
    <source>
        <dbReference type="ARBA" id="ARBA00022692"/>
    </source>
</evidence>
<evidence type="ECO:0000256" key="6">
    <source>
        <dbReference type="ARBA" id="ARBA00022989"/>
    </source>
</evidence>
<evidence type="ECO:0000313" key="11">
    <source>
        <dbReference type="EMBL" id="APX24965.1"/>
    </source>
</evidence>
<keyword evidence="2 9" id="KW-0813">Transport</keyword>
<dbReference type="PANTHER" id="PTHR35011:SF10">
    <property type="entry name" value="TRAP TRANSPORTER SMALL PERMEASE PROTEIN"/>
    <property type="match status" value="1"/>
</dbReference>
<dbReference type="GO" id="GO:0015740">
    <property type="term" value="P:C4-dicarboxylate transport"/>
    <property type="evidence" value="ECO:0007669"/>
    <property type="project" value="TreeGrafter"/>
</dbReference>
<evidence type="ECO:0000256" key="3">
    <source>
        <dbReference type="ARBA" id="ARBA00022475"/>
    </source>
</evidence>
<reference evidence="11 12" key="1">
    <citation type="submission" date="2016-03" db="EMBL/GenBank/DDBJ databases">
        <title>Deep-sea bacteria in the southern Pacific.</title>
        <authorList>
            <person name="Tang K."/>
        </authorList>
    </citation>
    <scope>NUCLEOTIDE SEQUENCE [LARGE SCALE GENOMIC DNA]</scope>
    <source>
        <strain evidence="11 12">JLT2016</strain>
    </source>
</reference>
<dbReference type="PANTHER" id="PTHR35011">
    <property type="entry name" value="2,3-DIKETO-L-GULONATE TRAP TRANSPORTER SMALL PERMEASE PROTEIN YIAM"/>
    <property type="match status" value="1"/>
</dbReference>
<keyword evidence="6 9" id="KW-1133">Transmembrane helix</keyword>
<dbReference type="OrthoDB" id="5465095at2"/>
<proteinExistence type="inferred from homology"/>
<comment type="subunit">
    <text evidence="9">The complex comprises the extracytoplasmic solute receptor protein and the two transmembrane proteins.</text>
</comment>
<evidence type="ECO:0000256" key="1">
    <source>
        <dbReference type="ARBA" id="ARBA00004429"/>
    </source>
</evidence>
<comment type="function">
    <text evidence="9">Part of the tripartite ATP-independent periplasmic (TRAP) transport system.</text>
</comment>
<evidence type="ECO:0000256" key="4">
    <source>
        <dbReference type="ARBA" id="ARBA00022519"/>
    </source>
</evidence>
<protein>
    <recommendedName>
        <fullName evidence="9">TRAP transporter small permease protein</fullName>
    </recommendedName>
</protein>
<keyword evidence="3" id="KW-1003">Cell membrane</keyword>
<feature type="domain" description="Tripartite ATP-independent periplasmic transporters DctQ component" evidence="10">
    <location>
        <begin position="38"/>
        <end position="164"/>
    </location>
</feature>
<evidence type="ECO:0000259" key="10">
    <source>
        <dbReference type="Pfam" id="PF04290"/>
    </source>
</evidence>
<feature type="transmembrane region" description="Helical" evidence="9">
    <location>
        <begin position="143"/>
        <end position="163"/>
    </location>
</feature>
<feature type="transmembrane region" description="Helical" evidence="9">
    <location>
        <begin position="60"/>
        <end position="80"/>
    </location>
</feature>
<keyword evidence="4 9" id="KW-0997">Cell inner membrane</keyword>
<dbReference type="RefSeq" id="WP_076624667.1">
    <property type="nucleotide sequence ID" value="NZ_BMEW01000001.1"/>
</dbReference>
<dbReference type="KEGG" id="tpro:Ga0080559_TMP4169"/>
<accession>A0A1U7DA84</accession>
<evidence type="ECO:0000256" key="2">
    <source>
        <dbReference type="ARBA" id="ARBA00022448"/>
    </source>
</evidence>
<keyword evidence="5 9" id="KW-0812">Transmembrane</keyword>
<keyword evidence="7 9" id="KW-0472">Membrane</keyword>
<sequence length="183" mass="20409">MTENRSPLGRAWTVADRILSPVEIAAAVIAAAMMLAAMVLNTADALFRYALNSPLNFNLFVTENYLMVGLICMPMAWAFKTGGYIRITFMLYALPRLLQTILLRVGLLASGIYCAQLAWLGGYEWWDTYSTGSVDMGVYDWPWHWSWIWIPIGMGLLSLRLLLTCVGPRHGLEVTAEIEEGAA</sequence>
<evidence type="ECO:0000256" key="9">
    <source>
        <dbReference type="RuleBase" id="RU369079"/>
    </source>
</evidence>
<dbReference type="Proteomes" id="UP000186559">
    <property type="component" value="Chromosome"/>
</dbReference>
<gene>
    <name evidence="11" type="ORF">Ga0080559_TMP4169</name>
</gene>
<evidence type="ECO:0000256" key="7">
    <source>
        <dbReference type="ARBA" id="ARBA00023136"/>
    </source>
</evidence>
<evidence type="ECO:0000256" key="8">
    <source>
        <dbReference type="ARBA" id="ARBA00038436"/>
    </source>
</evidence>
<evidence type="ECO:0000313" key="12">
    <source>
        <dbReference type="Proteomes" id="UP000186559"/>
    </source>
</evidence>
<dbReference type="EMBL" id="CP014796">
    <property type="protein sequence ID" value="APX24965.1"/>
    <property type="molecule type" value="Genomic_DNA"/>
</dbReference>